<dbReference type="Proteomes" id="UP000011863">
    <property type="component" value="Chromosome"/>
</dbReference>
<evidence type="ECO:0000313" key="1">
    <source>
        <dbReference type="EMBL" id="BAN03034.1"/>
    </source>
</evidence>
<organism evidence="1 2">
    <name type="scientific">Ilumatobacter coccineus (strain NBRC 103263 / KCTC 29153 / YM16-304)</name>
    <dbReference type="NCBI Taxonomy" id="1313172"/>
    <lineage>
        <taxon>Bacteria</taxon>
        <taxon>Bacillati</taxon>
        <taxon>Actinomycetota</taxon>
        <taxon>Acidimicrobiia</taxon>
        <taxon>Acidimicrobiales</taxon>
        <taxon>Ilumatobacteraceae</taxon>
        <taxon>Ilumatobacter</taxon>
    </lineage>
</organism>
<evidence type="ECO:0000313" key="2">
    <source>
        <dbReference type="Proteomes" id="UP000011863"/>
    </source>
</evidence>
<name>A0A6C7E5I4_ILUCY</name>
<sequence>MCVNCMSNAEAAGALAAAATYVIKPPVHRMLAKLDLAPDPDPVAHDVRTVAFLEALDLDPVEVLGADTVAQASAWSPDTSWVPFRDRLRSASLRPIGSQSRMITT</sequence>
<reference evidence="1 2" key="1">
    <citation type="journal article" date="2013" name="Int. J. Syst. Evol. Microbiol.">
        <title>Ilumatobacter nonamiense sp. nov. and Ilumatobacter coccineum sp. nov., isolated from seashore sand.</title>
        <authorList>
            <person name="Matsumoto A."/>
            <person name="Kasai H."/>
            <person name="Matsuo Y."/>
            <person name="Shizuri Y."/>
            <person name="Ichikawa N."/>
            <person name="Fujita N."/>
            <person name="Omura S."/>
            <person name="Takahashi Y."/>
        </authorList>
    </citation>
    <scope>NUCLEOTIDE SEQUENCE [LARGE SCALE GENOMIC DNA]</scope>
    <source>
        <strain evidence="2">NBRC 103263 / KCTC 29153 / YM16-304</strain>
    </source>
</reference>
<accession>A0A6C7E5I4</accession>
<dbReference type="AlphaFoldDB" id="A0A6C7E5I4"/>
<keyword evidence="2" id="KW-1185">Reference proteome</keyword>
<dbReference type="EMBL" id="AP012057">
    <property type="protein sequence ID" value="BAN03034.1"/>
    <property type="molecule type" value="Genomic_DNA"/>
</dbReference>
<gene>
    <name evidence="1" type="ORF">YM304_27200</name>
</gene>
<protein>
    <submittedName>
        <fullName evidence="1">Uncharacterized protein</fullName>
    </submittedName>
</protein>
<proteinExistence type="predicted"/>
<dbReference type="KEGG" id="aym:YM304_27200"/>